<dbReference type="InterPro" id="IPR000859">
    <property type="entry name" value="CUB_dom"/>
</dbReference>
<dbReference type="PROSITE" id="PS01180">
    <property type="entry name" value="CUB"/>
    <property type="match status" value="1"/>
</dbReference>
<organism evidence="5 6">
    <name type="scientific">Triplophysa tibetana</name>
    <dbReference type="NCBI Taxonomy" id="1572043"/>
    <lineage>
        <taxon>Eukaryota</taxon>
        <taxon>Metazoa</taxon>
        <taxon>Chordata</taxon>
        <taxon>Craniata</taxon>
        <taxon>Vertebrata</taxon>
        <taxon>Euteleostomi</taxon>
        <taxon>Actinopterygii</taxon>
        <taxon>Neopterygii</taxon>
        <taxon>Teleostei</taxon>
        <taxon>Ostariophysi</taxon>
        <taxon>Cypriniformes</taxon>
        <taxon>Nemacheilidae</taxon>
        <taxon>Triplophysa</taxon>
    </lineage>
</organism>
<evidence type="ECO:0000259" key="4">
    <source>
        <dbReference type="PROSITE" id="PS01180"/>
    </source>
</evidence>
<evidence type="ECO:0000313" key="6">
    <source>
        <dbReference type="Proteomes" id="UP000324632"/>
    </source>
</evidence>
<protein>
    <submittedName>
        <fullName evidence="5">CUB and sushi domain-containing protein 2</fullName>
    </submittedName>
</protein>
<dbReference type="Gene3D" id="2.60.120.290">
    <property type="entry name" value="Spermadhesin, CUB domain"/>
    <property type="match status" value="1"/>
</dbReference>
<dbReference type="EMBL" id="SOYY01000016">
    <property type="protein sequence ID" value="KAA0710448.1"/>
    <property type="molecule type" value="Genomic_DNA"/>
</dbReference>
<dbReference type="InterPro" id="IPR035914">
    <property type="entry name" value="Sperma_CUB_dom_sf"/>
</dbReference>
<reference evidence="5 6" key="1">
    <citation type="journal article" date="2019" name="Mol. Ecol. Resour.">
        <title>Chromosome-level genome assembly of Triplophysa tibetana, a fish adapted to the harsh high-altitude environment of the Tibetan Plateau.</title>
        <authorList>
            <person name="Yang X."/>
            <person name="Liu H."/>
            <person name="Ma Z."/>
            <person name="Zou Y."/>
            <person name="Zou M."/>
            <person name="Mao Y."/>
            <person name="Li X."/>
            <person name="Wang H."/>
            <person name="Chen T."/>
            <person name="Wang W."/>
            <person name="Yang R."/>
        </authorList>
    </citation>
    <scope>NUCLEOTIDE SEQUENCE [LARGE SCALE GENOMIC DNA]</scope>
    <source>
        <strain evidence="5">TTIB1903HZAU</strain>
        <tissue evidence="5">Muscle</tissue>
    </source>
</reference>
<dbReference type="Proteomes" id="UP000324632">
    <property type="component" value="Chromosome 16"/>
</dbReference>
<keyword evidence="1" id="KW-0677">Repeat</keyword>
<gene>
    <name evidence="5" type="ORF">E1301_Tti023321</name>
</gene>
<dbReference type="Pfam" id="PF00431">
    <property type="entry name" value="CUB"/>
    <property type="match status" value="1"/>
</dbReference>
<comment type="caution">
    <text evidence="5">The sequence shown here is derived from an EMBL/GenBank/DDBJ whole genome shotgun (WGS) entry which is preliminary data.</text>
</comment>
<keyword evidence="2" id="KW-1015">Disulfide bond</keyword>
<proteinExistence type="predicted"/>
<evidence type="ECO:0000256" key="3">
    <source>
        <dbReference type="PROSITE-ProRule" id="PRU00059"/>
    </source>
</evidence>
<dbReference type="SUPFAM" id="SSF49854">
    <property type="entry name" value="Spermadhesin, CUB domain"/>
    <property type="match status" value="2"/>
</dbReference>
<accession>A0A5A9NLX9</accession>
<dbReference type="AlphaFoldDB" id="A0A5A9NLX9"/>
<keyword evidence="6" id="KW-1185">Reference proteome</keyword>
<evidence type="ECO:0000256" key="1">
    <source>
        <dbReference type="ARBA" id="ARBA00022737"/>
    </source>
</evidence>
<feature type="domain" description="CUB" evidence="4">
    <location>
        <begin position="129"/>
        <end position="206"/>
    </location>
</feature>
<evidence type="ECO:0000256" key="2">
    <source>
        <dbReference type="ARBA" id="ARBA00023157"/>
    </source>
</evidence>
<dbReference type="CDD" id="cd00041">
    <property type="entry name" value="CUB"/>
    <property type="match status" value="1"/>
</dbReference>
<comment type="caution">
    <text evidence="3">Lacks conserved residue(s) required for the propagation of feature annotation.</text>
</comment>
<sequence>MSASLNSDRTGLIRTECRCTHNGTRRLDGIRIFALMKDLAIISFQSTHDSALKEDEHMPICLLRRYRSLIVATLKDCCPAVVRHGSDRFIKVSCRALQPRSSKTTAEAKQTLVGSGGGLCSCSKQAQNCSHTLHSPNGTIESPGYPYGYPNYANCTWVIVAQEHNRIQLVFQGFALEEDFDILSVYDGQPSPGNLRTRPVLLLDICVAPRRAFMKEQASDQYHPILLNQMLSSFLSCSESGPKLVLAALAVGIMHVTVLNPCLDPCFPRVRTDPYPFPTQLYIFHPFQPNLRVTRRVPEPVQDSGYTHSDVTSLHSNKLTYNISRQHANPNCTHTSGKTSKRTLTICLSSSFNEPCTPPPVLHPQFWLTGFQLPSPIVSTGPRITLWLLSDYAVSGQGFKAVYEVELEETPQFAAYSKCRRSSGLDLFALMLDFFERKTA</sequence>
<evidence type="ECO:0000313" key="5">
    <source>
        <dbReference type="EMBL" id="KAA0710448.1"/>
    </source>
</evidence>
<name>A0A5A9NLX9_9TELE</name>
<dbReference type="SMART" id="SM00042">
    <property type="entry name" value="CUB"/>
    <property type="match status" value="1"/>
</dbReference>
<dbReference type="PANTHER" id="PTHR24251">
    <property type="entry name" value="OVOCHYMASE-RELATED"/>
    <property type="match status" value="1"/>
</dbReference>